<name>A0A1H3SMP3_9BACT</name>
<comment type="caution">
    <text evidence="1">The sequence shown here is derived from an EMBL/GenBank/DDBJ whole genome shotgun (WGS) entry which is preliminary data.</text>
</comment>
<reference evidence="1 2" key="1">
    <citation type="submission" date="2016-10" db="EMBL/GenBank/DDBJ databases">
        <authorList>
            <person name="Varghese N."/>
            <person name="Submissions S."/>
        </authorList>
    </citation>
    <scope>NUCLEOTIDE SEQUENCE [LARGE SCALE GENOMIC DNA]</scope>
    <source>
        <strain evidence="1 2">DSM 17997</strain>
    </source>
</reference>
<proteinExistence type="predicted"/>
<evidence type="ECO:0000313" key="1">
    <source>
        <dbReference type="EMBL" id="SDZ38997.1"/>
    </source>
</evidence>
<sequence>MKENIHLGGWEVNFNDNEELEHFILQHRLSKKDFDVFTKIQSGLEMITENGRIIEVLNQPGNERVSGPLEFKIPKSEANKLFWLKHSTDGNHLLGGFPPKNLKILCDATFKPFFIGSIDCTDDEFNWLGMNRFPIFYPLDFYSESVYIDYALEDRPEIVKEGIKVEFEPKIFLSQLKYEVSENVKIEELENELNPIHQCGVPLWYQYPELPRCPKTGDLMKFVCSISSDRNIQILKKGIWGLKKTDEFLKFGDMGTLYVFFNPKSRIAFKTIQF</sequence>
<dbReference type="RefSeq" id="WP_019598974.1">
    <property type="nucleotide sequence ID" value="NZ_FNQC01000012.1"/>
</dbReference>
<accession>A0A1H3SMP3</accession>
<organism evidence="1 2">
    <name type="scientific">Rhodonellum ikkaensis</name>
    <dbReference type="NCBI Taxonomy" id="336829"/>
    <lineage>
        <taxon>Bacteria</taxon>
        <taxon>Pseudomonadati</taxon>
        <taxon>Bacteroidota</taxon>
        <taxon>Cytophagia</taxon>
        <taxon>Cytophagales</taxon>
        <taxon>Cytophagaceae</taxon>
        <taxon>Rhodonellum</taxon>
    </lineage>
</organism>
<keyword evidence="2" id="KW-1185">Reference proteome</keyword>
<evidence type="ECO:0000313" key="2">
    <source>
        <dbReference type="Proteomes" id="UP000199663"/>
    </source>
</evidence>
<gene>
    <name evidence="1" type="ORF">SAMN05444412_11283</name>
</gene>
<protein>
    <submittedName>
        <fullName evidence="1">Uncharacterized protein</fullName>
    </submittedName>
</protein>
<dbReference type="Proteomes" id="UP000199663">
    <property type="component" value="Unassembled WGS sequence"/>
</dbReference>
<dbReference type="EMBL" id="FNQC01000012">
    <property type="protein sequence ID" value="SDZ38997.1"/>
    <property type="molecule type" value="Genomic_DNA"/>
</dbReference>